<dbReference type="GO" id="GO:0071944">
    <property type="term" value="C:cell periphery"/>
    <property type="evidence" value="ECO:0007669"/>
    <property type="project" value="TreeGrafter"/>
</dbReference>
<dbReference type="OMA" id="YRYRICK"/>
<sequence>MLWTQCDKTCGPGQRSRNRLCFTQECGRKQREYEFKKCNLKNCVKVWKWTPWSKYGSCSVTCGSGMQLRHRLCLRAGKCGGGRSMEAQTCTLKNCHDNGMGVKMTWLNWGIWGGCSRSCLGGVWYRYRICKKGDRLTFSCPGKFTDVGYCNSIKCSEAQNSPPSPMFAYVSTTVAHLCSSTSDASWVFGDFNGDGRDDALCKSQYGDFEVGFGTADGDISPTNWRGRLEGCGSHSGQIKVGDFNSDGASDLVCTDRIRRKITIHLSDKDKFNSEFYTGSFCTSDTDMLIVTNLDSDPRSDLLCIHSNRNHEMLINSFTI</sequence>
<accession>H2ZLJ6</accession>
<dbReference type="Gene3D" id="2.20.100.10">
    <property type="entry name" value="Thrombospondin type-1 (TSP1) repeat"/>
    <property type="match status" value="3"/>
</dbReference>
<dbReference type="Gene3D" id="2.130.10.130">
    <property type="entry name" value="Integrin alpha, N-terminal"/>
    <property type="match status" value="1"/>
</dbReference>
<dbReference type="Proteomes" id="UP000007875">
    <property type="component" value="Unassembled WGS sequence"/>
</dbReference>
<dbReference type="InterPro" id="IPR038877">
    <property type="entry name" value="THSD1"/>
</dbReference>
<dbReference type="InterPro" id="IPR028994">
    <property type="entry name" value="Integrin_alpha_N"/>
</dbReference>
<dbReference type="HOGENOM" id="CLU_075581_0_0_1"/>
<protein>
    <recommendedName>
        <fullName evidence="3">ADAMTS cysteine-rich domain-containing protein</fullName>
    </recommendedName>
</protein>
<organism evidence="1 2">
    <name type="scientific">Ciona savignyi</name>
    <name type="common">Pacific transparent sea squirt</name>
    <dbReference type="NCBI Taxonomy" id="51511"/>
    <lineage>
        <taxon>Eukaryota</taxon>
        <taxon>Metazoa</taxon>
        <taxon>Chordata</taxon>
        <taxon>Tunicata</taxon>
        <taxon>Ascidiacea</taxon>
        <taxon>Phlebobranchia</taxon>
        <taxon>Cionidae</taxon>
        <taxon>Ciona</taxon>
    </lineage>
</organism>
<reference evidence="1" key="2">
    <citation type="submission" date="2025-08" db="UniProtKB">
        <authorList>
            <consortium name="Ensembl"/>
        </authorList>
    </citation>
    <scope>IDENTIFICATION</scope>
</reference>
<dbReference type="GeneTree" id="ENSGT00990000205143"/>
<dbReference type="Pfam" id="PF00090">
    <property type="entry name" value="TSP_1"/>
    <property type="match status" value="3"/>
</dbReference>
<reference evidence="2" key="1">
    <citation type="submission" date="2003-08" db="EMBL/GenBank/DDBJ databases">
        <authorList>
            <person name="Birren B."/>
            <person name="Nusbaum C."/>
            <person name="Abebe A."/>
            <person name="Abouelleil A."/>
            <person name="Adekoya E."/>
            <person name="Ait-zahra M."/>
            <person name="Allen N."/>
            <person name="Allen T."/>
            <person name="An P."/>
            <person name="Anderson M."/>
            <person name="Anderson S."/>
            <person name="Arachchi H."/>
            <person name="Armbruster J."/>
            <person name="Bachantsang P."/>
            <person name="Baldwin J."/>
            <person name="Barry A."/>
            <person name="Bayul T."/>
            <person name="Blitshsteyn B."/>
            <person name="Bloom T."/>
            <person name="Blye J."/>
            <person name="Boguslavskiy L."/>
            <person name="Borowsky M."/>
            <person name="Boukhgalter B."/>
            <person name="Brunache A."/>
            <person name="Butler J."/>
            <person name="Calixte N."/>
            <person name="Calvo S."/>
            <person name="Camarata J."/>
            <person name="Campo K."/>
            <person name="Chang J."/>
            <person name="Cheshatsang Y."/>
            <person name="Citroen M."/>
            <person name="Collymore A."/>
            <person name="Considine T."/>
            <person name="Cook A."/>
            <person name="Cooke P."/>
            <person name="Corum B."/>
            <person name="Cuomo C."/>
            <person name="David R."/>
            <person name="Dawoe T."/>
            <person name="Degray S."/>
            <person name="Dodge S."/>
            <person name="Dooley K."/>
            <person name="Dorje P."/>
            <person name="Dorjee K."/>
            <person name="Dorris L."/>
            <person name="Duffey N."/>
            <person name="Dupes A."/>
            <person name="Elkins T."/>
            <person name="Engels R."/>
            <person name="Erickson J."/>
            <person name="Farina A."/>
            <person name="Faro S."/>
            <person name="Ferreira P."/>
            <person name="Fischer H."/>
            <person name="Fitzgerald M."/>
            <person name="Foley K."/>
            <person name="Gage D."/>
            <person name="Galagan J."/>
            <person name="Gearin G."/>
            <person name="Gnerre S."/>
            <person name="Gnirke A."/>
            <person name="Goyette A."/>
            <person name="Graham J."/>
            <person name="Grandbois E."/>
            <person name="Gyaltsen K."/>
            <person name="Hafez N."/>
            <person name="Hagopian D."/>
            <person name="Hagos B."/>
            <person name="Hall J."/>
            <person name="Hatcher B."/>
            <person name="Heller A."/>
            <person name="Higgins H."/>
            <person name="Honan T."/>
            <person name="Horn A."/>
            <person name="Houde N."/>
            <person name="Hughes L."/>
            <person name="Hulme W."/>
            <person name="Husby E."/>
            <person name="Iliev I."/>
            <person name="Jaffe D."/>
            <person name="Jones C."/>
            <person name="Kamal M."/>
            <person name="Kamat A."/>
            <person name="Kamvysselis M."/>
            <person name="Karlsson E."/>
            <person name="Kells C."/>
            <person name="Kieu A."/>
            <person name="Kisner P."/>
            <person name="Kodira C."/>
            <person name="Kulbokas E."/>
            <person name="Labutti K."/>
            <person name="Lama D."/>
            <person name="Landers T."/>
            <person name="Leger J."/>
            <person name="Levine S."/>
            <person name="Lewis D."/>
            <person name="Lewis T."/>
            <person name="Lindblad-toh K."/>
            <person name="Liu X."/>
            <person name="Lokyitsang T."/>
            <person name="Lokyitsang Y."/>
            <person name="Lucien O."/>
            <person name="Lui A."/>
            <person name="Ma L.J."/>
            <person name="Mabbitt R."/>
            <person name="Macdonald J."/>
            <person name="Maclean C."/>
            <person name="Major J."/>
            <person name="Manning J."/>
            <person name="Marabella R."/>
            <person name="Maru K."/>
            <person name="Matthews C."/>
            <person name="Mauceli E."/>
            <person name="Mccarthy M."/>
            <person name="Mcdonough S."/>
            <person name="Mcghee T."/>
            <person name="Meldrim J."/>
            <person name="Meneus L."/>
            <person name="Mesirov J."/>
            <person name="Mihalev A."/>
            <person name="Mihova T."/>
            <person name="Mikkelsen T."/>
            <person name="Mlenga V."/>
            <person name="Moru K."/>
            <person name="Mozes J."/>
            <person name="Mulrain L."/>
            <person name="Munson G."/>
            <person name="Naylor J."/>
            <person name="Newes C."/>
            <person name="Nguyen C."/>
            <person name="Nguyen N."/>
            <person name="Nguyen T."/>
            <person name="Nicol R."/>
            <person name="Nielsen C."/>
            <person name="Nizzari M."/>
            <person name="Norbu C."/>
            <person name="Norbu N."/>
            <person name="O'donnell P."/>
            <person name="Okoawo O."/>
            <person name="O'leary S."/>
            <person name="Omotosho B."/>
            <person name="O'neill K."/>
            <person name="Osman S."/>
            <person name="Parker S."/>
            <person name="Perrin D."/>
            <person name="Phunkhang P."/>
            <person name="Piqani B."/>
            <person name="Purcell S."/>
            <person name="Rachupka T."/>
            <person name="Ramasamy U."/>
            <person name="Rameau R."/>
            <person name="Ray V."/>
            <person name="Raymond C."/>
            <person name="Retta R."/>
            <person name="Richardson S."/>
            <person name="Rise C."/>
            <person name="Rodriguez J."/>
            <person name="Rogers J."/>
            <person name="Rogov P."/>
            <person name="Rutman M."/>
            <person name="Schupbach R."/>
            <person name="Seaman C."/>
            <person name="Settipalli S."/>
            <person name="Sharpe T."/>
            <person name="Sheridan J."/>
            <person name="Sherpa N."/>
            <person name="Shi J."/>
            <person name="Smirnov S."/>
            <person name="Smith C."/>
            <person name="Sougnez C."/>
            <person name="Spencer B."/>
            <person name="Stalker J."/>
            <person name="Stange-thomann N."/>
            <person name="Stavropoulos S."/>
            <person name="Stetson K."/>
            <person name="Stone C."/>
            <person name="Stone S."/>
            <person name="Stubbs M."/>
            <person name="Talamas J."/>
            <person name="Tchuinga P."/>
            <person name="Tenzing P."/>
            <person name="Tesfaye S."/>
            <person name="Theodore J."/>
            <person name="Thoulutsang Y."/>
            <person name="Topham K."/>
            <person name="Towey S."/>
            <person name="Tsamla T."/>
            <person name="Tsomo N."/>
            <person name="Vallee D."/>
            <person name="Vassiliev H."/>
            <person name="Venkataraman V."/>
            <person name="Vinson J."/>
            <person name="Vo A."/>
            <person name="Wade C."/>
            <person name="Wang S."/>
            <person name="Wangchuk T."/>
            <person name="Wangdi T."/>
            <person name="Whittaker C."/>
            <person name="Wilkinson J."/>
            <person name="Wu Y."/>
            <person name="Wyman D."/>
            <person name="Yadav S."/>
            <person name="Yang S."/>
            <person name="Yang X."/>
            <person name="Yeager S."/>
            <person name="Yee E."/>
            <person name="Young G."/>
            <person name="Zainoun J."/>
            <person name="Zembeck L."/>
            <person name="Zimmer A."/>
            <person name="Zody M."/>
            <person name="Lander E."/>
        </authorList>
    </citation>
    <scope>NUCLEOTIDE SEQUENCE [LARGE SCALE GENOMIC DNA]</scope>
</reference>
<dbReference type="STRING" id="51511.ENSCSAVP00000018462"/>
<dbReference type="InterPro" id="IPR036383">
    <property type="entry name" value="TSP1_rpt_sf"/>
</dbReference>
<keyword evidence="2" id="KW-1185">Reference proteome</keyword>
<proteinExistence type="predicted"/>
<dbReference type="PANTHER" id="PTHR16311:SF3">
    <property type="entry name" value="THROMBOSPONDIN TYPE-1 DOMAIN-CONTAINING PROTEIN 1"/>
    <property type="match status" value="1"/>
</dbReference>
<dbReference type="SMART" id="SM00209">
    <property type="entry name" value="TSP1"/>
    <property type="match status" value="3"/>
</dbReference>
<dbReference type="InterPro" id="IPR000884">
    <property type="entry name" value="TSP1_rpt"/>
</dbReference>
<dbReference type="PROSITE" id="PS50092">
    <property type="entry name" value="TSP1"/>
    <property type="match status" value="3"/>
</dbReference>
<dbReference type="InParanoid" id="H2ZLJ6"/>
<dbReference type="AlphaFoldDB" id="H2ZLJ6"/>
<evidence type="ECO:0000313" key="1">
    <source>
        <dbReference type="Ensembl" id="ENSCSAVP00000018462.1"/>
    </source>
</evidence>
<reference evidence="1" key="3">
    <citation type="submission" date="2025-09" db="UniProtKB">
        <authorList>
            <consortium name="Ensembl"/>
        </authorList>
    </citation>
    <scope>IDENTIFICATION</scope>
</reference>
<dbReference type="Ensembl" id="ENSCSAVT00000018662.1">
    <property type="protein sequence ID" value="ENSCSAVP00000018462.1"/>
    <property type="gene ID" value="ENSCSAVG00000010842.1"/>
</dbReference>
<dbReference type="PANTHER" id="PTHR16311">
    <property type="entry name" value="THROMBOSPONDIN TYPE I DOMAIN-CONTAINING 1"/>
    <property type="match status" value="1"/>
</dbReference>
<name>H2ZLJ6_CIOSA</name>
<dbReference type="eggNOG" id="KOG4475">
    <property type="taxonomic scope" value="Eukaryota"/>
</dbReference>
<evidence type="ECO:0008006" key="3">
    <source>
        <dbReference type="Google" id="ProtNLM"/>
    </source>
</evidence>
<evidence type="ECO:0000313" key="2">
    <source>
        <dbReference type="Proteomes" id="UP000007875"/>
    </source>
</evidence>
<dbReference type="SUPFAM" id="SSF69318">
    <property type="entry name" value="Integrin alpha N-terminal domain"/>
    <property type="match status" value="1"/>
</dbReference>
<dbReference type="SUPFAM" id="SSF82895">
    <property type="entry name" value="TSP-1 type 1 repeat"/>
    <property type="match status" value="3"/>
</dbReference>